<reference evidence="1 2" key="1">
    <citation type="journal article" date="2010" name="BMC Genomics">
        <title>Sequencing, annotation, and comparative genome analysis of the gerbil-adapted Helicobacter pylori strain B8.</title>
        <authorList>
            <person name="Farnbacher M."/>
            <person name="Jahns T."/>
            <person name="Willrodt D."/>
            <person name="Daniel R."/>
            <person name="Haas R."/>
            <person name="Goesmann A."/>
            <person name="Kurtz S."/>
            <person name="Rieder G."/>
        </authorList>
    </citation>
    <scope>NUCLEOTIDE SEQUENCE [LARGE SCALE GENOMIC DNA]</scope>
    <source>
        <strain evidence="1 2">B8</strain>
    </source>
</reference>
<sequence length="34" mass="3813">MKSPKSVLKNAELNQIKNALISQIYNGAYEFTQA</sequence>
<dbReference type="EMBL" id="FN598874">
    <property type="protein sequence ID" value="CBI66122.1"/>
    <property type="molecule type" value="Genomic_DNA"/>
</dbReference>
<dbReference type="AlphaFoldDB" id="D7FD65"/>
<evidence type="ECO:0000313" key="2">
    <source>
        <dbReference type="Proteomes" id="UP000007091"/>
    </source>
</evidence>
<protein>
    <submittedName>
        <fullName evidence="1">Uncharacterized protein</fullName>
    </submittedName>
</protein>
<name>D7FD65_HELP3</name>
<evidence type="ECO:0000313" key="1">
    <source>
        <dbReference type="EMBL" id="CBI66122.1"/>
    </source>
</evidence>
<dbReference type="Proteomes" id="UP000007091">
    <property type="component" value="Chromosome"/>
</dbReference>
<dbReference type="HOGENOM" id="CLU_3374121_0_0_7"/>
<dbReference type="KEGG" id="hpl:HPB8_565"/>
<gene>
    <name evidence="1" type="ordered locus">HPB8_565</name>
</gene>
<proteinExistence type="predicted"/>
<accession>D7FD65</accession>
<organism evidence="1 2">
    <name type="scientific">Helicobacter pylori (strain B8)</name>
    <dbReference type="NCBI Taxonomy" id="693745"/>
    <lineage>
        <taxon>Bacteria</taxon>
        <taxon>Pseudomonadati</taxon>
        <taxon>Campylobacterota</taxon>
        <taxon>Epsilonproteobacteria</taxon>
        <taxon>Campylobacterales</taxon>
        <taxon>Helicobacteraceae</taxon>
        <taxon>Helicobacter</taxon>
    </lineage>
</organism>